<feature type="non-terminal residue" evidence="1">
    <location>
        <position position="49"/>
    </location>
</feature>
<name>A0A087T6W6_STEMI</name>
<gene>
    <name evidence="1" type="ORF">X975_02762</name>
</gene>
<protein>
    <submittedName>
        <fullName evidence="1">Uncharacterized protein</fullName>
    </submittedName>
</protein>
<dbReference type="Proteomes" id="UP000054359">
    <property type="component" value="Unassembled WGS sequence"/>
</dbReference>
<proteinExistence type="predicted"/>
<sequence>MINWYKIEQSLYRWPANSWFLGKELFYFHFEIINNNSFIISFNCYYFHI</sequence>
<keyword evidence="2" id="KW-1185">Reference proteome</keyword>
<dbReference type="EMBL" id="KK113708">
    <property type="protein sequence ID" value="KFM60855.1"/>
    <property type="molecule type" value="Genomic_DNA"/>
</dbReference>
<organism evidence="1 2">
    <name type="scientific">Stegodyphus mimosarum</name>
    <name type="common">African social velvet spider</name>
    <dbReference type="NCBI Taxonomy" id="407821"/>
    <lineage>
        <taxon>Eukaryota</taxon>
        <taxon>Metazoa</taxon>
        <taxon>Ecdysozoa</taxon>
        <taxon>Arthropoda</taxon>
        <taxon>Chelicerata</taxon>
        <taxon>Arachnida</taxon>
        <taxon>Araneae</taxon>
        <taxon>Araneomorphae</taxon>
        <taxon>Entelegynae</taxon>
        <taxon>Eresoidea</taxon>
        <taxon>Eresidae</taxon>
        <taxon>Stegodyphus</taxon>
    </lineage>
</organism>
<evidence type="ECO:0000313" key="1">
    <source>
        <dbReference type="EMBL" id="KFM60855.1"/>
    </source>
</evidence>
<dbReference type="AlphaFoldDB" id="A0A087T6W6"/>
<evidence type="ECO:0000313" key="2">
    <source>
        <dbReference type="Proteomes" id="UP000054359"/>
    </source>
</evidence>
<accession>A0A087T6W6</accession>
<reference evidence="1 2" key="1">
    <citation type="submission" date="2013-11" db="EMBL/GenBank/DDBJ databases">
        <title>Genome sequencing of Stegodyphus mimosarum.</title>
        <authorList>
            <person name="Bechsgaard J."/>
        </authorList>
    </citation>
    <scope>NUCLEOTIDE SEQUENCE [LARGE SCALE GENOMIC DNA]</scope>
</reference>